<feature type="transmembrane region" description="Helical" evidence="8">
    <location>
        <begin position="132"/>
        <end position="152"/>
    </location>
</feature>
<feature type="transmembrane region" description="Helical" evidence="8">
    <location>
        <begin position="193"/>
        <end position="211"/>
    </location>
</feature>
<keyword evidence="2" id="KW-0813">Transport</keyword>
<evidence type="ECO:0000256" key="2">
    <source>
        <dbReference type="ARBA" id="ARBA00022448"/>
    </source>
</evidence>
<evidence type="ECO:0000256" key="3">
    <source>
        <dbReference type="ARBA" id="ARBA00022475"/>
    </source>
</evidence>
<comment type="subcellular location">
    <subcellularLocation>
        <location evidence="1">Cell membrane</location>
        <topology evidence="1">Multi-pass membrane protein</topology>
    </subcellularLocation>
</comment>
<organism evidence="10 11">
    <name type="scientific">Oceanobacter antarcticus</name>
    <dbReference type="NCBI Taxonomy" id="3133425"/>
    <lineage>
        <taxon>Bacteria</taxon>
        <taxon>Pseudomonadati</taxon>
        <taxon>Pseudomonadota</taxon>
        <taxon>Gammaproteobacteria</taxon>
        <taxon>Oceanospirillales</taxon>
        <taxon>Oceanospirillaceae</taxon>
        <taxon>Oceanobacter</taxon>
    </lineage>
</organism>
<feature type="transmembrane region" description="Helical" evidence="8">
    <location>
        <begin position="428"/>
        <end position="450"/>
    </location>
</feature>
<evidence type="ECO:0000256" key="7">
    <source>
        <dbReference type="SAM" id="MobiDB-lite"/>
    </source>
</evidence>
<dbReference type="InterPro" id="IPR020846">
    <property type="entry name" value="MFS_dom"/>
</dbReference>
<dbReference type="Pfam" id="PF07690">
    <property type="entry name" value="MFS_1"/>
    <property type="match status" value="1"/>
</dbReference>
<dbReference type="EMBL" id="JBBKTX010000008">
    <property type="protein sequence ID" value="MFK4752354.1"/>
    <property type="molecule type" value="Genomic_DNA"/>
</dbReference>
<dbReference type="InterPro" id="IPR036259">
    <property type="entry name" value="MFS_trans_sf"/>
</dbReference>
<gene>
    <name evidence="10" type="ORF">WG929_08020</name>
</gene>
<keyword evidence="5 8" id="KW-1133">Transmembrane helix</keyword>
<comment type="caution">
    <text evidence="10">The sequence shown here is derived from an EMBL/GenBank/DDBJ whole genome shotgun (WGS) entry which is preliminary data.</text>
</comment>
<protein>
    <submittedName>
        <fullName evidence="10">MFS transporter</fullName>
    </submittedName>
</protein>
<feature type="transmembrane region" description="Helical" evidence="8">
    <location>
        <begin position="332"/>
        <end position="350"/>
    </location>
</feature>
<keyword evidence="3" id="KW-1003">Cell membrane</keyword>
<keyword evidence="4 8" id="KW-0812">Transmembrane</keyword>
<dbReference type="InterPro" id="IPR011701">
    <property type="entry name" value="MFS"/>
</dbReference>
<feature type="transmembrane region" description="Helical" evidence="8">
    <location>
        <begin position="164"/>
        <end position="187"/>
    </location>
</feature>
<feature type="compositionally biased region" description="Low complexity" evidence="7">
    <location>
        <begin position="8"/>
        <end position="29"/>
    </location>
</feature>
<feature type="transmembrane region" description="Helical" evidence="8">
    <location>
        <begin position="297"/>
        <end position="320"/>
    </location>
</feature>
<dbReference type="Gene3D" id="1.20.1720.10">
    <property type="entry name" value="Multidrug resistance protein D"/>
    <property type="match status" value="1"/>
</dbReference>
<evidence type="ECO:0000313" key="10">
    <source>
        <dbReference type="EMBL" id="MFK4752354.1"/>
    </source>
</evidence>
<feature type="domain" description="Major facilitator superfamily (MFS) profile" evidence="9">
    <location>
        <begin position="36"/>
        <end position="492"/>
    </location>
</feature>
<proteinExistence type="predicted"/>
<dbReference type="PANTHER" id="PTHR42718">
    <property type="entry name" value="MAJOR FACILITATOR SUPERFAMILY MULTIDRUG TRANSPORTER MFSC"/>
    <property type="match status" value="1"/>
</dbReference>
<feature type="transmembrane region" description="Helical" evidence="8">
    <location>
        <begin position="362"/>
        <end position="380"/>
    </location>
</feature>
<feature type="region of interest" description="Disordered" evidence="7">
    <location>
        <begin position="1"/>
        <end position="29"/>
    </location>
</feature>
<evidence type="ECO:0000256" key="6">
    <source>
        <dbReference type="ARBA" id="ARBA00023136"/>
    </source>
</evidence>
<reference evidence="10 11" key="1">
    <citation type="submission" date="2024-03" db="EMBL/GenBank/DDBJ databases">
        <title>High-quality draft genome sequence of Oceanobacter sp. wDCs-4.</title>
        <authorList>
            <person name="Dong C."/>
        </authorList>
    </citation>
    <scope>NUCLEOTIDE SEQUENCE [LARGE SCALE GENOMIC DNA]</scope>
    <source>
        <strain evidence="11">wDCs-4</strain>
    </source>
</reference>
<accession>A0ABW8NHB3</accession>
<feature type="transmembrane region" description="Helical" evidence="8">
    <location>
        <begin position="102"/>
        <end position="120"/>
    </location>
</feature>
<evidence type="ECO:0000259" key="9">
    <source>
        <dbReference type="PROSITE" id="PS50850"/>
    </source>
</evidence>
<dbReference type="PROSITE" id="PS50850">
    <property type="entry name" value="MFS"/>
    <property type="match status" value="1"/>
</dbReference>
<evidence type="ECO:0000256" key="4">
    <source>
        <dbReference type="ARBA" id="ARBA00022692"/>
    </source>
</evidence>
<name>A0ABW8NHB3_9GAMM</name>
<feature type="transmembrane region" description="Helical" evidence="8">
    <location>
        <begin position="70"/>
        <end position="90"/>
    </location>
</feature>
<evidence type="ECO:0000256" key="1">
    <source>
        <dbReference type="ARBA" id="ARBA00004651"/>
    </source>
</evidence>
<evidence type="ECO:0000313" key="11">
    <source>
        <dbReference type="Proteomes" id="UP001620597"/>
    </source>
</evidence>
<feature type="transmembrane region" description="Helical" evidence="8">
    <location>
        <begin position="470"/>
        <end position="489"/>
    </location>
</feature>
<dbReference type="SUPFAM" id="SSF103473">
    <property type="entry name" value="MFS general substrate transporter"/>
    <property type="match status" value="1"/>
</dbReference>
<dbReference type="Gene3D" id="1.20.1250.20">
    <property type="entry name" value="MFS general substrate transporter like domains"/>
    <property type="match status" value="1"/>
</dbReference>
<dbReference type="Proteomes" id="UP001620597">
    <property type="component" value="Unassembled WGS sequence"/>
</dbReference>
<feature type="transmembrane region" description="Helical" evidence="8">
    <location>
        <begin position="232"/>
        <end position="252"/>
    </location>
</feature>
<evidence type="ECO:0000256" key="8">
    <source>
        <dbReference type="SAM" id="Phobius"/>
    </source>
</evidence>
<keyword evidence="6 8" id="KW-0472">Membrane</keyword>
<sequence>MKMQASKTSLSNSNNTHTTNNTNNTNTKNTTNPNQVLALVLACYVMIILDISIVITGLPEIQAELEFSNAMLSWVQNAYTLTFGSLLLLGARSGDLLGRQRMLMIGLALFALSSVLIAMAQSPLVLLGGRALQGFGAAILAPSTLALLSSYFPEGPKRIKALAWYAATAGIGASLGLVLGGLFAGLLSWRVGFWVNAPVGLLLMLATWKILRDQSAQPPAGKKSLADYDITGAITSTLGMSALVFGTVHSTQAGWTDATTLASLATAVLFLGWFLRIESRHPTPLLPMRLFKSRERVSAYLARMMFLGAMVGFLFFATQLLQRILGFSPVEAGIAFLPFTVLTFVASTQVPRLTRKLGNHNVALLALVILGIGMAWLAMSDGRSDYWLAIGLPMLLIGLGNGAVLGPLTIAGVAGIREEDSGAASGMVNVAHQLGGTLGLSILVVIVAATEAGSSSALTDEAQLAHQLTVGFEGCLVFVILAGVIMTTLNRKPVAQTV</sequence>
<dbReference type="PANTHER" id="PTHR42718:SF46">
    <property type="entry name" value="BLR6921 PROTEIN"/>
    <property type="match status" value="1"/>
</dbReference>
<dbReference type="CDD" id="cd17321">
    <property type="entry name" value="MFS_MMR_MDR_like"/>
    <property type="match status" value="1"/>
</dbReference>
<feature type="transmembrane region" description="Helical" evidence="8">
    <location>
        <begin position="36"/>
        <end position="58"/>
    </location>
</feature>
<feature type="transmembrane region" description="Helical" evidence="8">
    <location>
        <begin position="386"/>
        <end position="416"/>
    </location>
</feature>
<evidence type="ECO:0000256" key="5">
    <source>
        <dbReference type="ARBA" id="ARBA00022989"/>
    </source>
</evidence>
<feature type="transmembrane region" description="Helical" evidence="8">
    <location>
        <begin position="258"/>
        <end position="276"/>
    </location>
</feature>
<keyword evidence="11" id="KW-1185">Reference proteome</keyword>